<reference evidence="1" key="1">
    <citation type="submission" date="2023-04" db="EMBL/GenBank/DDBJ databases">
        <title>Ambrosiozyma monospora NBRC 1965.</title>
        <authorList>
            <person name="Ichikawa N."/>
            <person name="Sato H."/>
            <person name="Tonouchi N."/>
        </authorList>
    </citation>
    <scope>NUCLEOTIDE SEQUENCE</scope>
    <source>
        <strain evidence="1">NBRC 1965</strain>
    </source>
</reference>
<proteinExistence type="predicted"/>
<name>A0A9W7DHQ9_AMBMO</name>
<accession>A0A9W7DHQ9</accession>
<protein>
    <submittedName>
        <fullName evidence="1">Unnamed protein product</fullName>
    </submittedName>
</protein>
<evidence type="ECO:0000313" key="1">
    <source>
        <dbReference type="EMBL" id="GMG21079.1"/>
    </source>
</evidence>
<dbReference type="EMBL" id="BSXU01000547">
    <property type="protein sequence ID" value="GMG21079.1"/>
    <property type="molecule type" value="Genomic_DNA"/>
</dbReference>
<gene>
    <name evidence="1" type="ORF">Amon01_000171100</name>
</gene>
<comment type="caution">
    <text evidence="1">The sequence shown here is derived from an EMBL/GenBank/DDBJ whole genome shotgun (WGS) entry which is preliminary data.</text>
</comment>
<sequence length="129" mass="14850">MAIDGKFTTMDTGHPFRRTRRAVAENTIDALFEIIGDLISMDPILKDESKERCKVNNAEHISRIMNRGDTGYKYVYSERGGGASVNLSWKKNMECFARKGHFKFDKQCPKFKATMQNLKNKNKHKASWT</sequence>
<evidence type="ECO:0000313" key="2">
    <source>
        <dbReference type="Proteomes" id="UP001165063"/>
    </source>
</evidence>
<keyword evidence="2" id="KW-1185">Reference proteome</keyword>
<dbReference type="AlphaFoldDB" id="A0A9W7DHQ9"/>
<organism evidence="1 2">
    <name type="scientific">Ambrosiozyma monospora</name>
    <name type="common">Yeast</name>
    <name type="synonym">Endomycopsis monosporus</name>
    <dbReference type="NCBI Taxonomy" id="43982"/>
    <lineage>
        <taxon>Eukaryota</taxon>
        <taxon>Fungi</taxon>
        <taxon>Dikarya</taxon>
        <taxon>Ascomycota</taxon>
        <taxon>Saccharomycotina</taxon>
        <taxon>Pichiomycetes</taxon>
        <taxon>Pichiales</taxon>
        <taxon>Pichiaceae</taxon>
        <taxon>Ambrosiozyma</taxon>
    </lineage>
</organism>
<dbReference type="Proteomes" id="UP001165063">
    <property type="component" value="Unassembled WGS sequence"/>
</dbReference>